<dbReference type="SUPFAM" id="SSF53335">
    <property type="entry name" value="S-adenosyl-L-methionine-dependent methyltransferases"/>
    <property type="match status" value="1"/>
</dbReference>
<dbReference type="Proteomes" id="UP000664277">
    <property type="component" value="Unassembled WGS sequence"/>
</dbReference>
<dbReference type="InterPro" id="IPR027577">
    <property type="entry name" value="OvoA_Nterm"/>
</dbReference>
<accession>A0A8J7TLV2</accession>
<dbReference type="Pfam" id="PF08241">
    <property type="entry name" value="Methyltransf_11"/>
    <property type="match status" value="1"/>
</dbReference>
<organism evidence="3 4">
    <name type="scientific">Candidatus Obscuribacter phosphatis</name>
    <dbReference type="NCBI Taxonomy" id="1906157"/>
    <lineage>
        <taxon>Bacteria</taxon>
        <taxon>Bacillati</taxon>
        <taxon>Candidatus Melainabacteria</taxon>
        <taxon>Candidatus Obscuribacterales</taxon>
        <taxon>Candidatus Obscuribacteraceae</taxon>
        <taxon>Candidatus Obscuribacter</taxon>
    </lineage>
</organism>
<evidence type="ECO:0000259" key="2">
    <source>
        <dbReference type="Pfam" id="PF08241"/>
    </source>
</evidence>
<protein>
    <submittedName>
        <fullName evidence="3">5-histidylcysteine sulfoxide synthase</fullName>
    </submittedName>
</protein>
<dbReference type="PANTHER" id="PTHR23150">
    <property type="entry name" value="SULFATASE MODIFYING FACTOR 1, 2"/>
    <property type="match status" value="1"/>
</dbReference>
<dbReference type="EMBL" id="JAFLCK010000009">
    <property type="protein sequence ID" value="MBN8660351.1"/>
    <property type="molecule type" value="Genomic_DNA"/>
</dbReference>
<dbReference type="InterPro" id="IPR005532">
    <property type="entry name" value="SUMF_dom"/>
</dbReference>
<sequence length="783" mass="89166">MTLSRNPNLGLVLERASETEGYRVNCARPENREFFERIDSFFTGKRPEECPGYDGHLRSLPAPDLAQCGRQAVQDYFDNGWTLTELLFSALKDAEGFYRPPYHGLRHPLIFYYVHPAVLYINKLRLAKLLDAPIDAYFESLFETGVDEMSWDDMSKNEIEWPTLFEAYSYRTKAYAKISALINSHPDLADGHQAITMEHPLWALFMGFEHERIHLETSSVLMRELPVDLLERPAGFAPLAPHLKAVADAASALQFSEGDWQEIEATSVRLGKSKEHPSYGWDNEYGRRSVNLRAFQSGRSLITNGDFLAFVEAGGYFEDRLWSETGRRWKSFRNVKFPTFWVPDGPSGSNQFKLRTIFEVIDMPLDWPCLVNYHEAKAFCRWRSEVDNRHYRLPSEAEHHAMRRYESGAVGRNSELKFSSESSTRHADSQEGIVDVFGNVWQWLEDHFNPLEGAKVHRLYDDFSTPCYDGQHQMIIGGSFISTGDEASQFARFHFRPHFFQHAGFRLVSAESDNDGQAYRFDGDGQQSNPYETLSVLNEYMTLHYAAPETQLPFQGGPQAALSFPQRTANLLIEFCRKLDVPMQRALDIGCAVGGSSFALASTFEKVVGVDLSKQFVDTAQSLKERLKFPYQVKIEGDIYEEAVASVDAGAAARVEFRQADACSLPAEFIDFDAVLIANLLCRLPSPGACLGRLEGMRGLLRSGGIVVIVSPYTWMEKFTPREVWLGGYYDDDGKPHFSQDGIKAMLGDEFQLLHRQDMPLLIREHRRKYQYIVSDALVFQKR</sequence>
<dbReference type="Pfam" id="PF03781">
    <property type="entry name" value="FGE-sulfatase"/>
    <property type="match status" value="1"/>
</dbReference>
<dbReference type="InterPro" id="IPR013216">
    <property type="entry name" value="Methyltransf_11"/>
</dbReference>
<dbReference type="InterPro" id="IPR016187">
    <property type="entry name" value="CTDL_fold"/>
</dbReference>
<dbReference type="PANTHER" id="PTHR23150:SF26">
    <property type="entry name" value="GENERIC METHYLTRANSFERASE"/>
    <property type="match status" value="1"/>
</dbReference>
<dbReference type="SUPFAM" id="SSF56436">
    <property type="entry name" value="C-type lectin-like"/>
    <property type="match status" value="1"/>
</dbReference>
<dbReference type="Gene3D" id="3.90.1580.10">
    <property type="entry name" value="paralog of FGE (formylglycine-generating enzyme)"/>
    <property type="match status" value="1"/>
</dbReference>
<reference evidence="3" key="1">
    <citation type="submission" date="2021-02" db="EMBL/GenBank/DDBJ databases">
        <title>Genome-Resolved Metagenomics of a Microbial Community Performing Photosynthetic Biological Nutrient Removal.</title>
        <authorList>
            <person name="Mcdaniel E.A."/>
        </authorList>
    </citation>
    <scope>NUCLEOTIDE SEQUENCE</scope>
    <source>
        <strain evidence="3">UWPOB_OBS1</strain>
    </source>
</reference>
<dbReference type="InterPro" id="IPR029063">
    <property type="entry name" value="SAM-dependent_MTases_sf"/>
</dbReference>
<evidence type="ECO:0000313" key="3">
    <source>
        <dbReference type="EMBL" id="MBN8660351.1"/>
    </source>
</evidence>
<name>A0A8J7TLV2_9BACT</name>
<gene>
    <name evidence="3" type="primary">ovoA</name>
    <name evidence="3" type="ORF">J0M35_08325</name>
</gene>
<dbReference type="CDD" id="cd02440">
    <property type="entry name" value="AdoMet_MTases"/>
    <property type="match status" value="1"/>
</dbReference>
<dbReference type="InterPro" id="IPR051043">
    <property type="entry name" value="Sulfatase_Mod_Factor_Kinase"/>
</dbReference>
<dbReference type="AlphaFoldDB" id="A0A8J7TLV2"/>
<dbReference type="InterPro" id="IPR027625">
    <property type="entry name" value="OvoA_Cterm"/>
</dbReference>
<dbReference type="InterPro" id="IPR042095">
    <property type="entry name" value="SUMF_sf"/>
</dbReference>
<feature type="domain" description="Methyltransferase type 11" evidence="2">
    <location>
        <begin position="587"/>
        <end position="709"/>
    </location>
</feature>
<proteinExistence type="predicted"/>
<dbReference type="GO" id="GO:0008757">
    <property type="term" value="F:S-adenosylmethionine-dependent methyltransferase activity"/>
    <property type="evidence" value="ECO:0007669"/>
    <property type="project" value="InterPro"/>
</dbReference>
<comment type="caution">
    <text evidence="3">The sequence shown here is derived from an EMBL/GenBank/DDBJ whole genome shotgun (WGS) entry which is preliminary data.</text>
</comment>
<feature type="domain" description="Sulfatase-modifying factor enzyme-like" evidence="1">
    <location>
        <begin position="263"/>
        <end position="508"/>
    </location>
</feature>
<evidence type="ECO:0000259" key="1">
    <source>
        <dbReference type="Pfam" id="PF03781"/>
    </source>
</evidence>
<dbReference type="GO" id="GO:0120147">
    <property type="term" value="F:formylglycine-generating oxidase activity"/>
    <property type="evidence" value="ECO:0007669"/>
    <property type="project" value="TreeGrafter"/>
</dbReference>
<evidence type="ECO:0000313" key="4">
    <source>
        <dbReference type="Proteomes" id="UP000664277"/>
    </source>
</evidence>
<dbReference type="NCBIfam" id="TIGR04345">
    <property type="entry name" value="ovoA_Cterm"/>
    <property type="match status" value="1"/>
</dbReference>
<dbReference type="NCBIfam" id="TIGR04344">
    <property type="entry name" value="ovoA_Nterm"/>
    <property type="match status" value="1"/>
</dbReference>
<dbReference type="Gene3D" id="3.40.50.150">
    <property type="entry name" value="Vaccinia Virus protein VP39"/>
    <property type="match status" value="1"/>
</dbReference>